<sequence>MFDDSHVSMNKTGYFSYIAHFLLKMSNKCPHLARKTGGNITRFGD</sequence>
<gene>
    <name evidence="1" type="ORF">NCTC11544_00193</name>
</gene>
<dbReference type="Proteomes" id="UP000255529">
    <property type="component" value="Unassembled WGS sequence"/>
</dbReference>
<evidence type="ECO:0000313" key="1">
    <source>
        <dbReference type="EMBL" id="SUI43443.1"/>
    </source>
</evidence>
<reference evidence="1 2" key="1">
    <citation type="submission" date="2018-06" db="EMBL/GenBank/DDBJ databases">
        <authorList>
            <consortium name="Pathogen Informatics"/>
            <person name="Doyle S."/>
        </authorList>
    </citation>
    <scope>NUCLEOTIDE SEQUENCE [LARGE SCALE GENOMIC DNA]</scope>
    <source>
        <strain evidence="1 2">NCTC11544</strain>
    </source>
</reference>
<dbReference type="EMBL" id="UGYN01000002">
    <property type="protein sequence ID" value="SUI43443.1"/>
    <property type="molecule type" value="Genomic_DNA"/>
</dbReference>
<dbReference type="AlphaFoldDB" id="A0A379YCK8"/>
<proteinExistence type="predicted"/>
<accession>A0A379YCK8</accession>
<organism evidence="1 2">
    <name type="scientific">Serratia quinivorans</name>
    <dbReference type="NCBI Taxonomy" id="137545"/>
    <lineage>
        <taxon>Bacteria</taxon>
        <taxon>Pseudomonadati</taxon>
        <taxon>Pseudomonadota</taxon>
        <taxon>Gammaproteobacteria</taxon>
        <taxon>Enterobacterales</taxon>
        <taxon>Yersiniaceae</taxon>
        <taxon>Serratia</taxon>
    </lineage>
</organism>
<protein>
    <submittedName>
        <fullName evidence="1">Uncharacterized protein</fullName>
    </submittedName>
</protein>
<evidence type="ECO:0000313" key="2">
    <source>
        <dbReference type="Proteomes" id="UP000255529"/>
    </source>
</evidence>
<name>A0A379YCK8_9GAMM</name>